<dbReference type="AlphaFoldDB" id="A0AAX6MC72"/>
<dbReference type="GO" id="GO:0052689">
    <property type="term" value="F:carboxylic ester hydrolase activity"/>
    <property type="evidence" value="ECO:0007669"/>
    <property type="project" value="UniProtKB-ARBA"/>
</dbReference>
<dbReference type="PANTHER" id="PTHR33630:SF13">
    <property type="entry name" value="ACETYLXYLAN ESTERASE"/>
    <property type="match status" value="1"/>
</dbReference>
<evidence type="ECO:0000313" key="4">
    <source>
        <dbReference type="Proteomes" id="UP001369815"/>
    </source>
</evidence>
<dbReference type="Gene3D" id="3.40.50.1820">
    <property type="entry name" value="alpha/beta hydrolase"/>
    <property type="match status" value="1"/>
</dbReference>
<proteinExistence type="predicted"/>
<keyword evidence="4" id="KW-1185">Reference proteome</keyword>
<evidence type="ECO:0000313" key="3">
    <source>
        <dbReference type="EMBL" id="KAK6950063.1"/>
    </source>
</evidence>
<evidence type="ECO:0000256" key="2">
    <source>
        <dbReference type="ARBA" id="ARBA00023157"/>
    </source>
</evidence>
<gene>
    <name evidence="3" type="ORF">Daesc_008386</name>
</gene>
<accession>A0AAX6MC72</accession>
<comment type="caution">
    <text evidence="3">The sequence shown here is derived from an EMBL/GenBank/DDBJ whole genome shotgun (WGS) entry which is preliminary data.</text>
</comment>
<dbReference type="SUPFAM" id="SSF53474">
    <property type="entry name" value="alpha/beta-Hydrolases"/>
    <property type="match status" value="1"/>
</dbReference>
<protein>
    <recommendedName>
        <fullName evidence="5">Cutinase</fullName>
    </recommendedName>
</protein>
<reference evidence="3 4" key="1">
    <citation type="journal article" date="2024" name="Front Chem Biol">
        <title>Unveiling the potential of Daldinia eschscholtzii MFLUCC 19-0629 through bioactivity and bioinformatics studies for enhanced sustainable agriculture production.</title>
        <authorList>
            <person name="Brooks S."/>
            <person name="Weaver J.A."/>
            <person name="Klomchit A."/>
            <person name="Alharthi S.A."/>
            <person name="Onlamun T."/>
            <person name="Nurani R."/>
            <person name="Vong T.K."/>
            <person name="Alberti F."/>
            <person name="Greco C."/>
        </authorList>
    </citation>
    <scope>NUCLEOTIDE SEQUENCE [LARGE SCALE GENOMIC DNA]</scope>
    <source>
        <strain evidence="3">MFLUCC 19-0629</strain>
    </source>
</reference>
<dbReference type="Proteomes" id="UP001369815">
    <property type="component" value="Unassembled WGS sequence"/>
</dbReference>
<dbReference type="InterPro" id="IPR000675">
    <property type="entry name" value="Cutinase/axe"/>
</dbReference>
<evidence type="ECO:0000256" key="1">
    <source>
        <dbReference type="ARBA" id="ARBA00022801"/>
    </source>
</evidence>
<keyword evidence="2" id="KW-1015">Disulfide bond</keyword>
<dbReference type="PANTHER" id="PTHR33630">
    <property type="entry name" value="CUTINASE RV1984C-RELATED-RELATED"/>
    <property type="match status" value="1"/>
</dbReference>
<dbReference type="Pfam" id="PF01083">
    <property type="entry name" value="Cutinase"/>
    <property type="match status" value="1"/>
</dbReference>
<organism evidence="3 4">
    <name type="scientific">Daldinia eschscholtzii</name>
    <dbReference type="NCBI Taxonomy" id="292717"/>
    <lineage>
        <taxon>Eukaryota</taxon>
        <taxon>Fungi</taxon>
        <taxon>Dikarya</taxon>
        <taxon>Ascomycota</taxon>
        <taxon>Pezizomycotina</taxon>
        <taxon>Sordariomycetes</taxon>
        <taxon>Xylariomycetidae</taxon>
        <taxon>Xylariales</taxon>
        <taxon>Hypoxylaceae</taxon>
        <taxon>Daldinia</taxon>
    </lineage>
</organism>
<dbReference type="InterPro" id="IPR029058">
    <property type="entry name" value="AB_hydrolase_fold"/>
</dbReference>
<evidence type="ECO:0008006" key="5">
    <source>
        <dbReference type="Google" id="ProtNLM"/>
    </source>
</evidence>
<sequence length="201" mass="21211">MASLAAPSGNVQARQSCPKVHVLGAREPTVPQGYGSSQAMIQLIQGAYPDITSEAIESVRTRPVIVVGYYQGAQIMDDAFCGGTDGSSLSGTAAPLLPADVGKHFKAIIFMGDPRNAPGPSYNVGMAKAGGEGLANIPVLVQFAARPSGYQCPVYADRIKSYCDAEDLYCSNGNNAQHHQQYIQIYGQQALAFVKQKVGSI</sequence>
<name>A0AAX6MC72_9PEZI</name>
<keyword evidence="1" id="KW-0378">Hydrolase</keyword>
<dbReference type="EMBL" id="JBANMG010000008">
    <property type="protein sequence ID" value="KAK6950063.1"/>
    <property type="molecule type" value="Genomic_DNA"/>
</dbReference>
<dbReference type="SMART" id="SM01110">
    <property type="entry name" value="Cutinase"/>
    <property type="match status" value="1"/>
</dbReference>